<feature type="active site" description="Proton acceptor" evidence="4">
    <location>
        <position position="39"/>
    </location>
</feature>
<evidence type="ECO:0000313" key="10">
    <source>
        <dbReference type="Proteomes" id="UP000275385"/>
    </source>
</evidence>
<gene>
    <name evidence="9" type="ORF">DL546_005943</name>
</gene>
<dbReference type="InterPro" id="IPR013320">
    <property type="entry name" value="ConA-like_dom_sf"/>
</dbReference>
<keyword evidence="10" id="KW-1185">Reference proteome</keyword>
<organism evidence="9 10">
    <name type="scientific">Coniochaeta pulveracea</name>
    <dbReference type="NCBI Taxonomy" id="177199"/>
    <lineage>
        <taxon>Eukaryota</taxon>
        <taxon>Fungi</taxon>
        <taxon>Dikarya</taxon>
        <taxon>Ascomycota</taxon>
        <taxon>Pezizomycotina</taxon>
        <taxon>Sordariomycetes</taxon>
        <taxon>Sordariomycetidae</taxon>
        <taxon>Coniochaetales</taxon>
        <taxon>Coniochaetaceae</taxon>
        <taxon>Coniochaeta</taxon>
    </lineage>
</organism>
<name>A0A420YAF0_9PEZI</name>
<keyword evidence="7" id="KW-0732">Signal</keyword>
<dbReference type="InterPro" id="IPR023296">
    <property type="entry name" value="Glyco_hydro_beta-prop_sf"/>
</dbReference>
<dbReference type="Pfam" id="PF04616">
    <property type="entry name" value="Glyco_hydro_43"/>
    <property type="match status" value="1"/>
</dbReference>
<protein>
    <recommendedName>
        <fullName evidence="8">Beta-xylosidase C-terminal Concanavalin A-like domain-containing protein</fullName>
    </recommendedName>
</protein>
<evidence type="ECO:0000256" key="7">
    <source>
        <dbReference type="SAM" id="SignalP"/>
    </source>
</evidence>
<evidence type="ECO:0000256" key="1">
    <source>
        <dbReference type="ARBA" id="ARBA00009865"/>
    </source>
</evidence>
<feature type="domain" description="Beta-xylosidase C-terminal Concanavalin A-like" evidence="8">
    <location>
        <begin position="359"/>
        <end position="579"/>
    </location>
</feature>
<accession>A0A420YAF0</accession>
<dbReference type="PANTHER" id="PTHR42812:SF17">
    <property type="entry name" value="BETA-XYLOSIDASE C-TERMINAL CONCANAVALIN A-LIKE DOMAIN-CONTAINING PROTEIN-RELATED"/>
    <property type="match status" value="1"/>
</dbReference>
<feature type="site" description="Important for catalytic activity, responsible for pKa modulation of the active site Glu and correct orientation of both the proton donor and substrate" evidence="5">
    <location>
        <position position="161"/>
    </location>
</feature>
<keyword evidence="3 6" id="KW-0326">Glycosidase</keyword>
<dbReference type="Proteomes" id="UP000275385">
    <property type="component" value="Unassembled WGS sequence"/>
</dbReference>
<dbReference type="PANTHER" id="PTHR42812">
    <property type="entry name" value="BETA-XYLOSIDASE"/>
    <property type="match status" value="1"/>
</dbReference>
<comment type="caution">
    <text evidence="9">The sequence shown here is derived from an EMBL/GenBank/DDBJ whole genome shotgun (WGS) entry which is preliminary data.</text>
</comment>
<dbReference type="GO" id="GO:0004553">
    <property type="term" value="F:hydrolase activity, hydrolyzing O-glycosyl compounds"/>
    <property type="evidence" value="ECO:0007669"/>
    <property type="project" value="InterPro"/>
</dbReference>
<dbReference type="AlphaFoldDB" id="A0A420YAF0"/>
<evidence type="ECO:0000256" key="4">
    <source>
        <dbReference type="PIRSR" id="PIRSR606710-1"/>
    </source>
</evidence>
<dbReference type="STRING" id="177199.A0A420YAF0"/>
<evidence type="ECO:0000256" key="3">
    <source>
        <dbReference type="ARBA" id="ARBA00023295"/>
    </source>
</evidence>
<comment type="similarity">
    <text evidence="1 6">Belongs to the glycosyl hydrolase 43 family.</text>
</comment>
<dbReference type="OrthoDB" id="2139957at2759"/>
<dbReference type="Gene3D" id="2.115.10.20">
    <property type="entry name" value="Glycosyl hydrolase domain, family 43"/>
    <property type="match status" value="1"/>
</dbReference>
<reference evidence="9 10" key="1">
    <citation type="submission" date="2018-08" db="EMBL/GenBank/DDBJ databases">
        <title>Draft genome of the lignicolous fungus Coniochaeta pulveracea.</title>
        <authorList>
            <person name="Borstlap C.J."/>
            <person name="De Witt R.N."/>
            <person name="Botha A."/>
            <person name="Volschenk H."/>
        </authorList>
    </citation>
    <scope>NUCLEOTIDE SEQUENCE [LARGE SCALE GENOMIC DNA]</scope>
    <source>
        <strain evidence="9 10">CAB683</strain>
    </source>
</reference>
<feature type="signal peptide" evidence="7">
    <location>
        <begin position="1"/>
        <end position="19"/>
    </location>
</feature>
<dbReference type="EMBL" id="QVQW01000026">
    <property type="protein sequence ID" value="RKU44854.1"/>
    <property type="molecule type" value="Genomic_DNA"/>
</dbReference>
<evidence type="ECO:0000256" key="2">
    <source>
        <dbReference type="ARBA" id="ARBA00022801"/>
    </source>
</evidence>
<evidence type="ECO:0000259" key="8">
    <source>
        <dbReference type="Pfam" id="PF17851"/>
    </source>
</evidence>
<proteinExistence type="inferred from homology"/>
<evidence type="ECO:0000256" key="6">
    <source>
        <dbReference type="RuleBase" id="RU361187"/>
    </source>
</evidence>
<keyword evidence="2 6" id="KW-0378">Hydrolase</keyword>
<evidence type="ECO:0000256" key="5">
    <source>
        <dbReference type="PIRSR" id="PIRSR606710-2"/>
    </source>
</evidence>
<dbReference type="Pfam" id="PF17851">
    <property type="entry name" value="GH43_C2"/>
    <property type="match status" value="1"/>
</dbReference>
<dbReference type="InterPro" id="IPR006710">
    <property type="entry name" value="Glyco_hydro_43"/>
</dbReference>
<dbReference type="Gene3D" id="2.60.120.200">
    <property type="match status" value="1"/>
</dbReference>
<dbReference type="InterPro" id="IPR041542">
    <property type="entry name" value="GH43_C2"/>
</dbReference>
<dbReference type="CDD" id="cd18833">
    <property type="entry name" value="GH43_PcXyl-like"/>
    <property type="match status" value="1"/>
</dbReference>
<evidence type="ECO:0000313" key="9">
    <source>
        <dbReference type="EMBL" id="RKU44854.1"/>
    </source>
</evidence>
<dbReference type="SUPFAM" id="SSF49899">
    <property type="entry name" value="Concanavalin A-like lectins/glucanases"/>
    <property type="match status" value="1"/>
</dbReference>
<sequence>MYRHLLILAFRLTTCLTTAAKHSYNSTISNPILPGFHPDPSCIFVPEWDDTFFCASSSFNAFPGIPIHASKDLQTWKLIGHVLNRKEQLPALGETNRSTSGIWAPSIRYNNGTFWLVTTLVDDDRPQTDFSRWTNVIFKATDPYKASSWSNAVHFNFTGYDTSPFWDKDGKVYITGAHAWQVFPGIQQAEANLETGEVGLWTTIWNGTGGLAPEGPHIYYKDDYYYLLVAEGGTGLNHMVSMARSKSIHGPYQANPRNPVLTNANTTSYFQTVGHADIFLDSNGNYWGVALSTRSGPDYINYPMGRETVMTAVSWPKNEFPHFTPINGKINAWPSPKPHGRDIQGYIETAGDDISFAPNSSLPPHFTYWRYPHPEAYTISTPGHPNTLRLTPSALNLTALNGNYAGPTGQTFIGRRQQDTLFTYSINLSFSPASLNHEAGVSVFLTQNHHLDLGIVLLPAGSATAPFPGRNLTTNGTDGLIPMARFRGISYIPVPEDVIVPLPEEWRSEKLRLEIKAANMTHYDFSVGPAEEMSEMKTVITVNNAAVSWGFTGTILGVYCTTNGGDVRNGTEAYVNEWKYVPQGQFTD</sequence>
<feature type="active site" description="Proton donor" evidence="4">
    <location>
        <position position="214"/>
    </location>
</feature>
<dbReference type="GO" id="GO:0005975">
    <property type="term" value="P:carbohydrate metabolic process"/>
    <property type="evidence" value="ECO:0007669"/>
    <property type="project" value="InterPro"/>
</dbReference>
<feature type="chain" id="PRO_5019060677" description="Beta-xylosidase C-terminal Concanavalin A-like domain-containing protein" evidence="7">
    <location>
        <begin position="20"/>
        <end position="588"/>
    </location>
</feature>
<dbReference type="SUPFAM" id="SSF75005">
    <property type="entry name" value="Arabinanase/levansucrase/invertase"/>
    <property type="match status" value="1"/>
</dbReference>
<dbReference type="InterPro" id="IPR051795">
    <property type="entry name" value="Glycosyl_Hydrlase_43"/>
</dbReference>